<feature type="transmembrane region" description="Helical" evidence="6">
    <location>
        <begin position="59"/>
        <end position="78"/>
    </location>
</feature>
<protein>
    <recommendedName>
        <fullName evidence="9">Integral membrane protein</fullName>
    </recommendedName>
</protein>
<evidence type="ECO:0000256" key="1">
    <source>
        <dbReference type="ARBA" id="ARBA00004141"/>
    </source>
</evidence>
<dbReference type="Proteomes" id="UP000267251">
    <property type="component" value="Unassembled WGS sequence"/>
</dbReference>
<keyword evidence="5 6" id="KW-0472">Membrane</keyword>
<proteinExistence type="inferred from homology"/>
<dbReference type="Pfam" id="PF04117">
    <property type="entry name" value="Mpv17_PMP22"/>
    <property type="match status" value="1"/>
</dbReference>
<dbReference type="AlphaFoldDB" id="A0A4P9YAQ4"/>
<dbReference type="EMBL" id="KZ987751">
    <property type="protein sequence ID" value="RKP15180.1"/>
    <property type="molecule type" value="Genomic_DNA"/>
</dbReference>
<evidence type="ECO:0000256" key="6">
    <source>
        <dbReference type="RuleBase" id="RU363053"/>
    </source>
</evidence>
<evidence type="ECO:0000313" key="7">
    <source>
        <dbReference type="EMBL" id="RKP15180.1"/>
    </source>
</evidence>
<keyword evidence="8" id="KW-1185">Reference proteome</keyword>
<evidence type="ECO:0000256" key="3">
    <source>
        <dbReference type="ARBA" id="ARBA00022692"/>
    </source>
</evidence>
<dbReference type="GO" id="GO:0005778">
    <property type="term" value="C:peroxisomal membrane"/>
    <property type="evidence" value="ECO:0007669"/>
    <property type="project" value="TreeGrafter"/>
</dbReference>
<dbReference type="PANTHER" id="PTHR11266:SF93">
    <property type="entry name" value="INTEGRAL MEMBRANE PROTEIN 25D9-6"/>
    <property type="match status" value="1"/>
</dbReference>
<feature type="transmembrane region" description="Helical" evidence="6">
    <location>
        <begin position="90"/>
        <end position="118"/>
    </location>
</feature>
<dbReference type="OrthoDB" id="860at2759"/>
<gene>
    <name evidence="7" type="ORF">BJ684DRAFT_7407</name>
</gene>
<comment type="similarity">
    <text evidence="2 6">Belongs to the peroxisomal membrane protein PXMP2/4 family.</text>
</comment>
<keyword evidence="4 6" id="KW-1133">Transmembrane helix</keyword>
<organism evidence="7 8">
    <name type="scientific">Piptocephalis cylindrospora</name>
    <dbReference type="NCBI Taxonomy" id="1907219"/>
    <lineage>
        <taxon>Eukaryota</taxon>
        <taxon>Fungi</taxon>
        <taxon>Fungi incertae sedis</taxon>
        <taxon>Zoopagomycota</taxon>
        <taxon>Zoopagomycotina</taxon>
        <taxon>Zoopagomycetes</taxon>
        <taxon>Zoopagales</taxon>
        <taxon>Piptocephalidaceae</taxon>
        <taxon>Piptocephalis</taxon>
    </lineage>
</organism>
<dbReference type="InterPro" id="IPR007248">
    <property type="entry name" value="Mpv17_PMP22"/>
</dbReference>
<evidence type="ECO:0000256" key="4">
    <source>
        <dbReference type="ARBA" id="ARBA00022989"/>
    </source>
</evidence>
<evidence type="ECO:0000256" key="2">
    <source>
        <dbReference type="ARBA" id="ARBA00006824"/>
    </source>
</evidence>
<comment type="subcellular location">
    <subcellularLocation>
        <location evidence="1">Membrane</location>
        <topology evidence="1">Multi-pass membrane protein</topology>
    </subcellularLocation>
</comment>
<evidence type="ECO:0000313" key="8">
    <source>
        <dbReference type="Proteomes" id="UP000267251"/>
    </source>
</evidence>
<evidence type="ECO:0008006" key="9">
    <source>
        <dbReference type="Google" id="ProtNLM"/>
    </source>
</evidence>
<keyword evidence="3 6" id="KW-0812">Transmembrane</keyword>
<reference evidence="8" key="1">
    <citation type="journal article" date="2018" name="Nat. Microbiol.">
        <title>Leveraging single-cell genomics to expand the fungal tree of life.</title>
        <authorList>
            <person name="Ahrendt S.R."/>
            <person name="Quandt C.A."/>
            <person name="Ciobanu D."/>
            <person name="Clum A."/>
            <person name="Salamov A."/>
            <person name="Andreopoulos B."/>
            <person name="Cheng J.F."/>
            <person name="Woyke T."/>
            <person name="Pelin A."/>
            <person name="Henrissat B."/>
            <person name="Reynolds N.K."/>
            <person name="Benny G.L."/>
            <person name="Smith M.E."/>
            <person name="James T.Y."/>
            <person name="Grigoriev I.V."/>
        </authorList>
    </citation>
    <scope>NUCLEOTIDE SEQUENCE [LARGE SCALE GENOMIC DNA]</scope>
</reference>
<sequence>MQKTPNWLQKYLVQLEENPLRTKSLTAGALTGAQEALAQVKVSLVKILSSLDGIRIIKMALYGLLISGPLGHTLYAALGRIIGGRKGPRWALLTLLLSNLIISPIQNAVFLSAMAIIAGKGTVGQVREAVQAGWLGMQKTSWVIFPLVQMSAIRYMPLDLWTPYFNLVAFVFGTYFNTQAKLRAVQSIRPEKKE</sequence>
<name>A0A4P9YAQ4_9FUNG</name>
<evidence type="ECO:0000256" key="5">
    <source>
        <dbReference type="ARBA" id="ARBA00023136"/>
    </source>
</evidence>
<dbReference type="PANTHER" id="PTHR11266">
    <property type="entry name" value="PEROXISOMAL MEMBRANE PROTEIN 2, PXMP2 MPV17"/>
    <property type="match status" value="1"/>
</dbReference>
<feature type="transmembrane region" description="Helical" evidence="6">
    <location>
        <begin position="160"/>
        <end position="178"/>
    </location>
</feature>
<accession>A0A4P9YAQ4</accession>